<dbReference type="SUPFAM" id="SSF53335">
    <property type="entry name" value="S-adenosyl-L-methionine-dependent methyltransferases"/>
    <property type="match status" value="1"/>
</dbReference>
<gene>
    <name evidence="9" type="ORF">GSTUAT00001719001</name>
</gene>
<evidence type="ECO:0000256" key="5">
    <source>
        <dbReference type="PROSITE-ProRule" id="PRU00848"/>
    </source>
</evidence>
<proteinExistence type="inferred from homology"/>
<dbReference type="Pfam" id="PF06859">
    <property type="entry name" value="Bin3"/>
    <property type="match status" value="1"/>
</dbReference>
<protein>
    <recommendedName>
        <fullName evidence="6">RNA methyltransferase</fullName>
        <ecNumber evidence="6">2.1.1.-</ecNumber>
    </recommendedName>
</protein>
<name>A0A292Q5F4_9PEZI</name>
<evidence type="ECO:0000259" key="8">
    <source>
        <dbReference type="PROSITE" id="PS51515"/>
    </source>
</evidence>
<dbReference type="PANTHER" id="PTHR12315:SF0">
    <property type="entry name" value="7SK SNRNA METHYLPHOSPHATE CAPPING ENZYME"/>
    <property type="match status" value="1"/>
</dbReference>
<comment type="similarity">
    <text evidence="1 6">Belongs to the methyltransferase superfamily.</text>
</comment>
<dbReference type="GO" id="GO:0017069">
    <property type="term" value="F:snRNA binding"/>
    <property type="evidence" value="ECO:0007669"/>
    <property type="project" value="TreeGrafter"/>
</dbReference>
<feature type="compositionally biased region" description="Polar residues" evidence="7">
    <location>
        <begin position="1"/>
        <end position="21"/>
    </location>
</feature>
<feature type="region of interest" description="Disordered" evidence="7">
    <location>
        <begin position="1"/>
        <end position="27"/>
    </location>
</feature>
<evidence type="ECO:0000313" key="10">
    <source>
        <dbReference type="Proteomes" id="UP001412239"/>
    </source>
</evidence>
<evidence type="ECO:0000313" key="9">
    <source>
        <dbReference type="EMBL" id="CUS14205.1"/>
    </source>
</evidence>
<dbReference type="GO" id="GO:0040031">
    <property type="term" value="P:snRNA modification"/>
    <property type="evidence" value="ECO:0007669"/>
    <property type="project" value="TreeGrafter"/>
</dbReference>
<evidence type="ECO:0000256" key="7">
    <source>
        <dbReference type="SAM" id="MobiDB-lite"/>
    </source>
</evidence>
<evidence type="ECO:0000256" key="6">
    <source>
        <dbReference type="RuleBase" id="RU367087"/>
    </source>
</evidence>
<evidence type="ECO:0000256" key="2">
    <source>
        <dbReference type="ARBA" id="ARBA00022603"/>
    </source>
</evidence>
<dbReference type="AlphaFoldDB" id="A0A292Q5F4"/>
<dbReference type="PROSITE" id="PS51515">
    <property type="entry name" value="BIN3_SAM"/>
    <property type="match status" value="1"/>
</dbReference>
<evidence type="ECO:0000256" key="1">
    <source>
        <dbReference type="ARBA" id="ARBA00008361"/>
    </source>
</evidence>
<keyword evidence="2 6" id="KW-0489">Methyltransferase</keyword>
<accession>A0A292Q5F4</accession>
<dbReference type="InterPro" id="IPR010675">
    <property type="entry name" value="Bin3_C"/>
</dbReference>
<dbReference type="GO" id="GO:0032259">
    <property type="term" value="P:methylation"/>
    <property type="evidence" value="ECO:0007669"/>
    <property type="project" value="UniProtKB-KW"/>
</dbReference>
<dbReference type="Gene3D" id="3.40.50.150">
    <property type="entry name" value="Vaccinia Virus protein VP39"/>
    <property type="match status" value="1"/>
</dbReference>
<evidence type="ECO:0000256" key="3">
    <source>
        <dbReference type="ARBA" id="ARBA00022679"/>
    </source>
</evidence>
<dbReference type="EC" id="2.1.1.-" evidence="6"/>
<dbReference type="EMBL" id="LN890961">
    <property type="protein sequence ID" value="CUS14205.1"/>
    <property type="molecule type" value="Genomic_DNA"/>
</dbReference>
<dbReference type="InterPro" id="IPR039772">
    <property type="entry name" value="Bin3-like"/>
</dbReference>
<feature type="domain" description="Bin3-type SAM" evidence="8">
    <location>
        <begin position="28"/>
        <end position="256"/>
    </location>
</feature>
<evidence type="ECO:0000256" key="4">
    <source>
        <dbReference type="ARBA" id="ARBA00022691"/>
    </source>
</evidence>
<reference evidence="9" key="1">
    <citation type="submission" date="2015-10" db="EMBL/GenBank/DDBJ databases">
        <authorList>
            <person name="Regsiter A."/>
            <person name="william w."/>
        </authorList>
    </citation>
    <scope>NUCLEOTIDE SEQUENCE</scope>
    <source>
        <strain evidence="9">Montdore</strain>
    </source>
</reference>
<dbReference type="InterPro" id="IPR024160">
    <property type="entry name" value="BIN3_SAM-bd_dom"/>
</dbReference>
<dbReference type="GO" id="GO:0008173">
    <property type="term" value="F:RNA methyltransferase activity"/>
    <property type="evidence" value="ECO:0007669"/>
    <property type="project" value="UniProtKB-UniRule"/>
</dbReference>
<keyword evidence="4 5" id="KW-0949">S-adenosyl-L-methionine</keyword>
<dbReference type="GO" id="GO:0008171">
    <property type="term" value="F:O-methyltransferase activity"/>
    <property type="evidence" value="ECO:0007669"/>
    <property type="project" value="UniProtKB-UniRule"/>
</dbReference>
<dbReference type="CDD" id="cd02440">
    <property type="entry name" value="AdoMet_MTases"/>
    <property type="match status" value="1"/>
</dbReference>
<dbReference type="PANTHER" id="PTHR12315">
    <property type="entry name" value="BICOID-INTERACTING PROTEIN RELATED"/>
    <property type="match status" value="1"/>
</dbReference>
<keyword evidence="10" id="KW-1185">Reference proteome</keyword>
<organism evidence="9 10">
    <name type="scientific">Tuber aestivum</name>
    <name type="common">summer truffle</name>
    <dbReference type="NCBI Taxonomy" id="59557"/>
    <lineage>
        <taxon>Eukaryota</taxon>
        <taxon>Fungi</taxon>
        <taxon>Dikarya</taxon>
        <taxon>Ascomycota</taxon>
        <taxon>Pezizomycotina</taxon>
        <taxon>Pezizomycetes</taxon>
        <taxon>Pezizales</taxon>
        <taxon>Tuberaceae</taxon>
        <taxon>Tuber</taxon>
    </lineage>
</organism>
<dbReference type="InterPro" id="IPR029063">
    <property type="entry name" value="SAM-dependent_MTases_sf"/>
</dbReference>
<keyword evidence="3 6" id="KW-0808">Transferase</keyword>
<dbReference type="Proteomes" id="UP001412239">
    <property type="component" value="Unassembled WGS sequence"/>
</dbReference>
<sequence length="266" mass="29021">MSTKTGSYKTYQSHARHTGSNPAAHIPDPRLLILPQEILKDARVLDIGCNNGAVTGHLLLRHGVKSVVGVDVDEELVMKSQSHVKFMLSRVRPCSDPPPGREEWYPVSSVRKHGPRIPPAEARERGRFWCGDYVTATDPAASGGCPGYDVALALSVVKWVHLARGDSGLRSFFEKVAADLRPHGHFVLEPQGWESYARAVGKNPELRGVFEGIRVRPGEGMEALVAECGFGLVRRWGVGTGEGLKREILLFRRLGDGEGGDGLDDV</sequence>